<feature type="signal peptide" evidence="3">
    <location>
        <begin position="1"/>
        <end position="22"/>
    </location>
</feature>
<gene>
    <name evidence="4" type="primary">ALF1</name>
</gene>
<accession>A0A0M4RDN2</accession>
<keyword evidence="1" id="KW-0929">Antimicrobial</keyword>
<keyword evidence="3" id="KW-0732">Signal</keyword>
<sequence>MRASSSCVCALLGLFLMASVLGVGRGPKGVADLLGGSTRDELVQSLTSQLVGLWETGDLEFLDHVCSFQVKPKIKRWELYFRGTMWCPGWTPIRGTSETRSRSSVVNRAVADFVQKALTSGLVTEEEARNWLNHQ</sequence>
<reference evidence="4" key="1">
    <citation type="submission" date="2015-03" db="EMBL/GenBank/DDBJ databases">
        <authorList>
            <person name="Murphy D."/>
        </authorList>
    </citation>
    <scope>NUCLEOTIDE SEQUENCE</scope>
</reference>
<dbReference type="InterPro" id="IPR024509">
    <property type="entry name" value="Anti-LPS_factor/Scygonadin"/>
</dbReference>
<keyword evidence="2" id="KW-0044">Antibiotic</keyword>
<dbReference type="AlphaFoldDB" id="A0A0M4RDN2"/>
<evidence type="ECO:0000256" key="2">
    <source>
        <dbReference type="ARBA" id="ARBA00023022"/>
    </source>
</evidence>
<name>A0A0M4RDN2_MACNP</name>
<evidence type="ECO:0000313" key="4">
    <source>
        <dbReference type="EMBL" id="ALF02818.1"/>
    </source>
</evidence>
<evidence type="ECO:0000256" key="1">
    <source>
        <dbReference type="ARBA" id="ARBA00022529"/>
    </source>
</evidence>
<organism evidence="4">
    <name type="scientific">Macrobrachium nipponense</name>
    <name type="common">Oriental river shrimp</name>
    <name type="synonym">Palaemon nipponensis</name>
    <dbReference type="NCBI Taxonomy" id="159736"/>
    <lineage>
        <taxon>Eukaryota</taxon>
        <taxon>Metazoa</taxon>
        <taxon>Ecdysozoa</taxon>
        <taxon>Arthropoda</taxon>
        <taxon>Crustacea</taxon>
        <taxon>Multicrustacea</taxon>
        <taxon>Malacostraca</taxon>
        <taxon>Eumalacostraca</taxon>
        <taxon>Eucarida</taxon>
        <taxon>Decapoda</taxon>
        <taxon>Pleocyemata</taxon>
        <taxon>Caridea</taxon>
        <taxon>Palaemonoidea</taxon>
        <taxon>Palaemonidae</taxon>
        <taxon>Macrobrachium</taxon>
    </lineage>
</organism>
<dbReference type="GO" id="GO:0042742">
    <property type="term" value="P:defense response to bacterium"/>
    <property type="evidence" value="ECO:0007669"/>
    <property type="project" value="UniProtKB-KW"/>
</dbReference>
<dbReference type="Pfam" id="PF11630">
    <property type="entry name" value="Anti-LPS-SCYG"/>
    <property type="match status" value="1"/>
</dbReference>
<dbReference type="EMBL" id="KR013242">
    <property type="protein sequence ID" value="ALF02818.1"/>
    <property type="molecule type" value="mRNA"/>
</dbReference>
<protein>
    <submittedName>
        <fullName evidence="4">Anti-lipopolysaccharide factor 1</fullName>
    </submittedName>
</protein>
<proteinExistence type="evidence at transcript level"/>
<feature type="chain" id="PRO_5005800873" evidence="3">
    <location>
        <begin position="23"/>
        <end position="135"/>
    </location>
</feature>
<dbReference type="Gene3D" id="3.30.160.320">
    <property type="match status" value="1"/>
</dbReference>
<evidence type="ECO:0000256" key="3">
    <source>
        <dbReference type="SAM" id="SignalP"/>
    </source>
</evidence>
<dbReference type="InterPro" id="IPR038539">
    <property type="entry name" value="Anti-LPS_factor/Scygonadin_sf"/>
</dbReference>